<comment type="caution">
    <text evidence="1">The sequence shown here is derived from an EMBL/GenBank/DDBJ whole genome shotgun (WGS) entry which is preliminary data.</text>
</comment>
<reference evidence="1 2" key="1">
    <citation type="submission" date="2018-06" db="EMBL/GenBank/DDBJ databases">
        <authorList>
            <consortium name="Pathogen Informatics"/>
            <person name="Doyle S."/>
        </authorList>
    </citation>
    <scope>NUCLEOTIDE SEQUENCE [LARGE SCALE GENOMIC DNA]</scope>
    <source>
        <strain evidence="1 2">NCTC8782</strain>
    </source>
</reference>
<accession>A0A9Q7ZPN8</accession>
<evidence type="ECO:0000313" key="1">
    <source>
        <dbReference type="EMBL" id="SUX81011.1"/>
    </source>
</evidence>
<organism evidence="1 2">
    <name type="scientific">Citrobacter youngae</name>
    <dbReference type="NCBI Taxonomy" id="133448"/>
    <lineage>
        <taxon>Bacteria</taxon>
        <taxon>Pseudomonadati</taxon>
        <taxon>Pseudomonadota</taxon>
        <taxon>Gammaproteobacteria</taxon>
        <taxon>Enterobacterales</taxon>
        <taxon>Enterobacteriaceae</taxon>
        <taxon>Citrobacter</taxon>
        <taxon>Citrobacter freundii complex</taxon>
    </lineage>
</organism>
<sequence length="92" mass="9991">MAMIKYLLVGFGRDGEIYEDTELKQRLNFFEASIGSNNSPPSAGAHRSYDVHLIPVNGELYAVGVGRTLNGSELPELIISSGVTPVPTDFIH</sequence>
<dbReference type="RefSeq" id="WP_115601939.1">
    <property type="nucleotide sequence ID" value="NZ_UIGT01000001.1"/>
</dbReference>
<protein>
    <submittedName>
        <fullName evidence="1">Uncharacterized protein</fullName>
    </submittedName>
</protein>
<dbReference type="AlphaFoldDB" id="A0A9Q7ZPN8"/>
<gene>
    <name evidence="1" type="ORF">NCTC8782_03629</name>
</gene>
<name>A0A9Q7ZPN8_9ENTR</name>
<dbReference type="Proteomes" id="UP000255286">
    <property type="component" value="Unassembled WGS sequence"/>
</dbReference>
<dbReference type="EMBL" id="UIGT01000001">
    <property type="protein sequence ID" value="SUX81011.1"/>
    <property type="molecule type" value="Genomic_DNA"/>
</dbReference>
<evidence type="ECO:0000313" key="2">
    <source>
        <dbReference type="Proteomes" id="UP000255286"/>
    </source>
</evidence>
<proteinExistence type="predicted"/>